<evidence type="ECO:0000313" key="2">
    <source>
        <dbReference type="EMBL" id="KKL26169.1"/>
    </source>
</evidence>
<proteinExistence type="predicted"/>
<feature type="compositionally biased region" description="Basic and acidic residues" evidence="1">
    <location>
        <begin position="43"/>
        <end position="66"/>
    </location>
</feature>
<feature type="compositionally biased region" description="Basic and acidic residues" evidence="1">
    <location>
        <begin position="1"/>
        <end position="27"/>
    </location>
</feature>
<reference evidence="2" key="1">
    <citation type="journal article" date="2015" name="Nature">
        <title>Complex archaea that bridge the gap between prokaryotes and eukaryotes.</title>
        <authorList>
            <person name="Spang A."/>
            <person name="Saw J.H."/>
            <person name="Jorgensen S.L."/>
            <person name="Zaremba-Niedzwiedzka K."/>
            <person name="Martijn J."/>
            <person name="Lind A.E."/>
            <person name="van Eijk R."/>
            <person name="Schleper C."/>
            <person name="Guy L."/>
            <person name="Ettema T.J."/>
        </authorList>
    </citation>
    <scope>NUCLEOTIDE SEQUENCE</scope>
</reference>
<feature type="region of interest" description="Disordered" evidence="1">
    <location>
        <begin position="1"/>
        <end position="66"/>
    </location>
</feature>
<protein>
    <submittedName>
        <fullName evidence="2">Uncharacterized protein</fullName>
    </submittedName>
</protein>
<dbReference type="AlphaFoldDB" id="A0A0F9BWA0"/>
<comment type="caution">
    <text evidence="2">The sequence shown here is derived from an EMBL/GenBank/DDBJ whole genome shotgun (WGS) entry which is preliminary data.</text>
</comment>
<dbReference type="EMBL" id="LAZR01035932">
    <property type="protein sequence ID" value="KKL26169.1"/>
    <property type="molecule type" value="Genomic_DNA"/>
</dbReference>
<sequence>MTKENREKAYKHFRDLEKNYEPKDPALDKGMTSTSNVRKRAKGNADEILKKHPELEVKETKSKEKK</sequence>
<evidence type="ECO:0000256" key="1">
    <source>
        <dbReference type="SAM" id="MobiDB-lite"/>
    </source>
</evidence>
<gene>
    <name evidence="2" type="ORF">LCGC14_2397970</name>
</gene>
<name>A0A0F9BWA0_9ZZZZ</name>
<accession>A0A0F9BWA0</accession>
<organism evidence="2">
    <name type="scientific">marine sediment metagenome</name>
    <dbReference type="NCBI Taxonomy" id="412755"/>
    <lineage>
        <taxon>unclassified sequences</taxon>
        <taxon>metagenomes</taxon>
        <taxon>ecological metagenomes</taxon>
    </lineage>
</organism>